<dbReference type="EMBL" id="QSII01000018">
    <property type="protein sequence ID" value="RHC83236.1"/>
    <property type="molecule type" value="Genomic_DNA"/>
</dbReference>
<dbReference type="Proteomes" id="UP000286260">
    <property type="component" value="Unassembled WGS sequence"/>
</dbReference>
<protein>
    <submittedName>
        <fullName evidence="1">Uncharacterized protein</fullName>
    </submittedName>
</protein>
<sequence>MPCNPPDLGAVKWLLELVQWFECRHQKEALNGLLFLLSDGRCLVDERKNILFKNFQIIIIWYICSIKHSK</sequence>
<dbReference type="AlphaFoldDB" id="A0A414BVY4"/>
<comment type="caution">
    <text evidence="1">The sequence shown here is derived from an EMBL/GenBank/DDBJ whole genome shotgun (WGS) entry which is preliminary data.</text>
</comment>
<evidence type="ECO:0000313" key="2">
    <source>
        <dbReference type="Proteomes" id="UP000286260"/>
    </source>
</evidence>
<evidence type="ECO:0000313" key="1">
    <source>
        <dbReference type="EMBL" id="RHC83236.1"/>
    </source>
</evidence>
<organism evidence="1 2">
    <name type="scientific">Parabacteroides merdae</name>
    <dbReference type="NCBI Taxonomy" id="46503"/>
    <lineage>
        <taxon>Bacteria</taxon>
        <taxon>Pseudomonadati</taxon>
        <taxon>Bacteroidota</taxon>
        <taxon>Bacteroidia</taxon>
        <taxon>Bacteroidales</taxon>
        <taxon>Tannerellaceae</taxon>
        <taxon>Parabacteroides</taxon>
    </lineage>
</organism>
<proteinExistence type="predicted"/>
<reference evidence="1 2" key="1">
    <citation type="submission" date="2018-08" db="EMBL/GenBank/DDBJ databases">
        <title>A genome reference for cultivated species of the human gut microbiota.</title>
        <authorList>
            <person name="Zou Y."/>
            <person name="Xue W."/>
            <person name="Luo G."/>
        </authorList>
    </citation>
    <scope>NUCLEOTIDE SEQUENCE [LARGE SCALE GENOMIC DNA]</scope>
    <source>
        <strain evidence="1 2">AM34-17</strain>
    </source>
</reference>
<gene>
    <name evidence="1" type="ORF">DW828_12850</name>
</gene>
<accession>A0A414BVY4</accession>
<name>A0A414BVY4_9BACT</name>